<keyword evidence="2" id="KW-1185">Reference proteome</keyword>
<dbReference type="VEuPathDB" id="TrichDB:TVAGG3_1002150"/>
<evidence type="ECO:0000313" key="1">
    <source>
        <dbReference type="EMBL" id="EAY00294.1"/>
    </source>
</evidence>
<dbReference type="RefSeq" id="XP_001313223.1">
    <property type="nucleotide sequence ID" value="XM_001313222.1"/>
</dbReference>
<organism evidence="1 2">
    <name type="scientific">Trichomonas vaginalis (strain ATCC PRA-98 / G3)</name>
    <dbReference type="NCBI Taxonomy" id="412133"/>
    <lineage>
        <taxon>Eukaryota</taxon>
        <taxon>Metamonada</taxon>
        <taxon>Parabasalia</taxon>
        <taxon>Trichomonadida</taxon>
        <taxon>Trichomonadidae</taxon>
        <taxon>Trichomonas</taxon>
    </lineage>
</organism>
<reference evidence="1" key="2">
    <citation type="journal article" date="2007" name="Science">
        <title>Draft genome sequence of the sexually transmitted pathogen Trichomonas vaginalis.</title>
        <authorList>
            <person name="Carlton J.M."/>
            <person name="Hirt R.P."/>
            <person name="Silva J.C."/>
            <person name="Delcher A.L."/>
            <person name="Schatz M."/>
            <person name="Zhao Q."/>
            <person name="Wortman J.R."/>
            <person name="Bidwell S.L."/>
            <person name="Alsmark U.C.M."/>
            <person name="Besteiro S."/>
            <person name="Sicheritz-Ponten T."/>
            <person name="Noel C.J."/>
            <person name="Dacks J.B."/>
            <person name="Foster P.G."/>
            <person name="Simillion C."/>
            <person name="Van de Peer Y."/>
            <person name="Miranda-Saavedra D."/>
            <person name="Barton G.J."/>
            <person name="Westrop G.D."/>
            <person name="Mueller S."/>
            <person name="Dessi D."/>
            <person name="Fiori P.L."/>
            <person name="Ren Q."/>
            <person name="Paulsen I."/>
            <person name="Zhang H."/>
            <person name="Bastida-Corcuera F.D."/>
            <person name="Simoes-Barbosa A."/>
            <person name="Brown M.T."/>
            <person name="Hayes R.D."/>
            <person name="Mukherjee M."/>
            <person name="Okumura C.Y."/>
            <person name="Schneider R."/>
            <person name="Smith A.J."/>
            <person name="Vanacova S."/>
            <person name="Villalvazo M."/>
            <person name="Haas B.J."/>
            <person name="Pertea M."/>
            <person name="Feldblyum T.V."/>
            <person name="Utterback T.R."/>
            <person name="Shu C.L."/>
            <person name="Osoegawa K."/>
            <person name="de Jong P.J."/>
            <person name="Hrdy I."/>
            <person name="Horvathova L."/>
            <person name="Zubacova Z."/>
            <person name="Dolezal P."/>
            <person name="Malik S.B."/>
            <person name="Logsdon J.M. Jr."/>
            <person name="Henze K."/>
            <person name="Gupta A."/>
            <person name="Wang C.C."/>
            <person name="Dunne R.L."/>
            <person name="Upcroft J.A."/>
            <person name="Upcroft P."/>
            <person name="White O."/>
            <person name="Salzberg S.L."/>
            <person name="Tang P."/>
            <person name="Chiu C.-H."/>
            <person name="Lee Y.-S."/>
            <person name="Embley T.M."/>
            <person name="Coombs G.H."/>
            <person name="Mottram J.C."/>
            <person name="Tachezy J."/>
            <person name="Fraser-Liggett C.M."/>
            <person name="Johnson P.J."/>
        </authorList>
    </citation>
    <scope>NUCLEOTIDE SEQUENCE [LARGE SCALE GENOMIC DNA]</scope>
    <source>
        <strain evidence="1">G3</strain>
    </source>
</reference>
<reference evidence="1" key="1">
    <citation type="submission" date="2006-10" db="EMBL/GenBank/DDBJ databases">
        <authorList>
            <person name="Amadeo P."/>
            <person name="Zhao Q."/>
            <person name="Wortman J."/>
            <person name="Fraser-Liggett C."/>
            <person name="Carlton J."/>
        </authorList>
    </citation>
    <scope>NUCLEOTIDE SEQUENCE</scope>
    <source>
        <strain evidence="1">G3</strain>
    </source>
</reference>
<proteinExistence type="predicted"/>
<evidence type="ECO:0000313" key="2">
    <source>
        <dbReference type="Proteomes" id="UP000001542"/>
    </source>
</evidence>
<accession>A2F447</accession>
<gene>
    <name evidence="1" type="ORF">TVAG_179650</name>
</gene>
<dbReference type="EMBL" id="DS113606">
    <property type="protein sequence ID" value="EAY00294.1"/>
    <property type="molecule type" value="Genomic_DNA"/>
</dbReference>
<dbReference type="VEuPathDB" id="TrichDB:TVAG_179650"/>
<dbReference type="KEGG" id="tva:4758113"/>
<name>A2F447_TRIV3</name>
<dbReference type="Proteomes" id="UP000001542">
    <property type="component" value="Unassembled WGS sequence"/>
</dbReference>
<dbReference type="InParanoid" id="A2F447"/>
<dbReference type="AlphaFoldDB" id="A2F447"/>
<sequence>MKPTVIQDGKYYIIFSTSSSRRHNDQQLKRMKQTGERIRNCGPLYFEVQKYLWSLPLMNKGKAMKLAQEISRLIHIHLDRQAIRQKESLICWYCENWIKVRFLIEPIYNFLRIQTPDSKLLNQVLNIESPAPAEDVDNFEFNVFEDDQINVF</sequence>
<protein>
    <submittedName>
        <fullName evidence="1">Uncharacterized protein</fullName>
    </submittedName>
</protein>